<reference evidence="5 6" key="1">
    <citation type="submission" date="2018-11" db="EMBL/GenBank/DDBJ databases">
        <title>Genome assembly of Steccherinum ochraceum LE-BIN_3174, the white-rot fungus of the Steccherinaceae family (The Residual Polyporoid clade, Polyporales, Basidiomycota).</title>
        <authorList>
            <person name="Fedorova T.V."/>
            <person name="Glazunova O.A."/>
            <person name="Landesman E.O."/>
            <person name="Moiseenko K.V."/>
            <person name="Psurtseva N.V."/>
            <person name="Savinova O.S."/>
            <person name="Shakhova N.V."/>
            <person name="Tyazhelova T.V."/>
            <person name="Vasina D.V."/>
        </authorList>
    </citation>
    <scope>NUCLEOTIDE SEQUENCE [LARGE SCALE GENOMIC DNA]</scope>
    <source>
        <strain evidence="5 6">LE-BIN_3174</strain>
    </source>
</reference>
<name>A0A4R0RIH6_9APHY</name>
<feature type="region of interest" description="Disordered" evidence="2">
    <location>
        <begin position="121"/>
        <end position="158"/>
    </location>
</feature>
<dbReference type="EMBL" id="RWJN01000068">
    <property type="protein sequence ID" value="TCD68390.1"/>
    <property type="molecule type" value="Genomic_DNA"/>
</dbReference>
<feature type="signal peptide" evidence="3">
    <location>
        <begin position="1"/>
        <end position="18"/>
    </location>
</feature>
<sequence>MMFPRLAVFAALVGVASADLQITNPDANHWWVANSINTLAWTCQDNTHPQYTVLIANQDPKVLVQPLAIIAIQNNFDCSKTITEQQSSQPAGTGYTILLADPLNSTNVFATSQPFEIKPLGSAYPTGVTPSQPPATSTGSDSAGATPTGQSQGDSQKSGAMGLKATFGSVVAAAAAAIGFALA</sequence>
<evidence type="ECO:0000256" key="2">
    <source>
        <dbReference type="SAM" id="MobiDB-lite"/>
    </source>
</evidence>
<feature type="compositionally biased region" description="Polar residues" evidence="2">
    <location>
        <begin position="128"/>
        <end position="158"/>
    </location>
</feature>
<comment type="caution">
    <text evidence="5">The sequence shown here is derived from an EMBL/GenBank/DDBJ whole genome shotgun (WGS) entry which is preliminary data.</text>
</comment>
<protein>
    <recommendedName>
        <fullName evidence="4">Yeast cell wall synthesis Kre9/Knh1-like N-terminal domain-containing protein</fullName>
    </recommendedName>
</protein>
<dbReference type="Proteomes" id="UP000292702">
    <property type="component" value="Unassembled WGS sequence"/>
</dbReference>
<keyword evidence="6" id="KW-1185">Reference proteome</keyword>
<dbReference type="AlphaFoldDB" id="A0A4R0RIH6"/>
<keyword evidence="1 3" id="KW-0732">Signal</keyword>
<evidence type="ECO:0000313" key="6">
    <source>
        <dbReference type="Proteomes" id="UP000292702"/>
    </source>
</evidence>
<evidence type="ECO:0000256" key="1">
    <source>
        <dbReference type="ARBA" id="ARBA00022729"/>
    </source>
</evidence>
<organism evidence="5 6">
    <name type="scientific">Steccherinum ochraceum</name>
    <dbReference type="NCBI Taxonomy" id="92696"/>
    <lineage>
        <taxon>Eukaryota</taxon>
        <taxon>Fungi</taxon>
        <taxon>Dikarya</taxon>
        <taxon>Basidiomycota</taxon>
        <taxon>Agaricomycotina</taxon>
        <taxon>Agaricomycetes</taxon>
        <taxon>Polyporales</taxon>
        <taxon>Steccherinaceae</taxon>
        <taxon>Steccherinum</taxon>
    </lineage>
</organism>
<proteinExistence type="predicted"/>
<dbReference type="STRING" id="92696.A0A4R0RIH6"/>
<evidence type="ECO:0000259" key="4">
    <source>
        <dbReference type="Pfam" id="PF10342"/>
    </source>
</evidence>
<dbReference type="OrthoDB" id="2576580at2759"/>
<dbReference type="Pfam" id="PF10342">
    <property type="entry name" value="Kre9_KNH"/>
    <property type="match status" value="1"/>
</dbReference>
<accession>A0A4R0RIH6</accession>
<dbReference type="InterPro" id="IPR018466">
    <property type="entry name" value="Kre9/Knh1-like_N"/>
</dbReference>
<evidence type="ECO:0000313" key="5">
    <source>
        <dbReference type="EMBL" id="TCD68390.1"/>
    </source>
</evidence>
<feature type="chain" id="PRO_5020666561" description="Yeast cell wall synthesis Kre9/Knh1-like N-terminal domain-containing protein" evidence="3">
    <location>
        <begin position="19"/>
        <end position="183"/>
    </location>
</feature>
<feature type="domain" description="Yeast cell wall synthesis Kre9/Knh1-like N-terminal" evidence="4">
    <location>
        <begin position="24"/>
        <end position="117"/>
    </location>
</feature>
<gene>
    <name evidence="5" type="ORF">EIP91_010899</name>
</gene>
<evidence type="ECO:0000256" key="3">
    <source>
        <dbReference type="SAM" id="SignalP"/>
    </source>
</evidence>